<keyword evidence="4" id="KW-1003">Cell membrane</keyword>
<gene>
    <name evidence="7" type="ORF">DC430_15610</name>
</gene>
<proteinExistence type="inferred from homology"/>
<evidence type="ECO:0000313" key="8">
    <source>
        <dbReference type="Proteomes" id="UP000244335"/>
    </source>
</evidence>
<dbReference type="Pfam" id="PF07886">
    <property type="entry name" value="BA14K"/>
    <property type="match status" value="2"/>
</dbReference>
<name>A0AA92C1M2_RHIRH</name>
<dbReference type="EMBL" id="QDFR01000005">
    <property type="protein sequence ID" value="PVE52273.1"/>
    <property type="molecule type" value="Genomic_DNA"/>
</dbReference>
<keyword evidence="5" id="KW-0430">Lectin</keyword>
<dbReference type="RefSeq" id="WP_116494833.1">
    <property type="nucleotide sequence ID" value="NZ_QDFR01000005.1"/>
</dbReference>
<dbReference type="InterPro" id="IPR012413">
    <property type="entry name" value="BA14K"/>
</dbReference>
<comment type="subcellular location">
    <subcellularLocation>
        <location evidence="1">Membrane</location>
        <topology evidence="1">Single-pass membrane protein</topology>
    </subcellularLocation>
</comment>
<keyword evidence="4" id="KW-0472">Membrane</keyword>
<evidence type="ECO:0000256" key="2">
    <source>
        <dbReference type="ARBA" id="ARBA00010270"/>
    </source>
</evidence>
<dbReference type="Proteomes" id="UP000244335">
    <property type="component" value="Unassembled WGS sequence"/>
</dbReference>
<evidence type="ECO:0000256" key="3">
    <source>
        <dbReference type="ARBA" id="ARBA00020552"/>
    </source>
</evidence>
<accession>A0AA92C1M2</accession>
<dbReference type="AlphaFoldDB" id="A0AA92C1M2"/>
<protein>
    <recommendedName>
        <fullName evidence="3">Lectin-like protein BA14k</fullName>
    </recommendedName>
</protein>
<evidence type="ECO:0000256" key="6">
    <source>
        <dbReference type="ARBA" id="ARBA00025321"/>
    </source>
</evidence>
<comment type="function">
    <text evidence="6">Has immunoglobulin-binding and hemagglutination properties, and can bind to mannose. Essential for virulence. May be involved in LPS biosynthesis or polysaccharide transport.</text>
</comment>
<evidence type="ECO:0000256" key="5">
    <source>
        <dbReference type="ARBA" id="ARBA00022734"/>
    </source>
</evidence>
<reference evidence="7 8" key="1">
    <citation type="submission" date="2018-04" db="EMBL/GenBank/DDBJ databases">
        <authorList>
            <person name="Hagen T."/>
        </authorList>
    </citation>
    <scope>NUCLEOTIDE SEQUENCE [LARGE SCALE GENOMIC DNA]</scope>
    <source>
        <strain evidence="7 8">TPD7009</strain>
    </source>
</reference>
<sequence length="207" mass="23133">MQNVIVGSFLLLCSLPIIGGGMRFASDLAREPEAPVILNMAQEPLWTTEVKRIDPNKQAYERLPADANASPELIALTSTLQITGTSKSRVQVIVQAREFNSDDDRADEWCSRRYRSYVKADKSYQPFGGGPRMRCIVPAGVAGLETIKQTALSTDSHVSWCISRYRSYRAEDNSYQPFSGPRRQCQPGFDTADRRYSSTMLAQQVSN</sequence>
<comment type="similarity">
    <text evidence="2">Belongs to the BA14k family.</text>
</comment>
<evidence type="ECO:0000313" key="7">
    <source>
        <dbReference type="EMBL" id="PVE52273.1"/>
    </source>
</evidence>
<evidence type="ECO:0000256" key="1">
    <source>
        <dbReference type="ARBA" id="ARBA00004167"/>
    </source>
</evidence>
<dbReference type="GO" id="GO:0030246">
    <property type="term" value="F:carbohydrate binding"/>
    <property type="evidence" value="ECO:0007669"/>
    <property type="project" value="UniProtKB-KW"/>
</dbReference>
<dbReference type="GO" id="GO:0016020">
    <property type="term" value="C:membrane"/>
    <property type="evidence" value="ECO:0007669"/>
    <property type="project" value="UniProtKB-SubCell"/>
</dbReference>
<evidence type="ECO:0000256" key="4">
    <source>
        <dbReference type="ARBA" id="ARBA00022475"/>
    </source>
</evidence>
<organism evidence="7 8">
    <name type="scientific">Rhizobium rhizogenes</name>
    <name type="common">Agrobacterium rhizogenes</name>
    <dbReference type="NCBI Taxonomy" id="359"/>
    <lineage>
        <taxon>Bacteria</taxon>
        <taxon>Pseudomonadati</taxon>
        <taxon>Pseudomonadota</taxon>
        <taxon>Alphaproteobacteria</taxon>
        <taxon>Hyphomicrobiales</taxon>
        <taxon>Rhizobiaceae</taxon>
        <taxon>Rhizobium/Agrobacterium group</taxon>
        <taxon>Rhizobium</taxon>
    </lineage>
</organism>
<comment type="caution">
    <text evidence="7">The sequence shown here is derived from an EMBL/GenBank/DDBJ whole genome shotgun (WGS) entry which is preliminary data.</text>
</comment>